<dbReference type="AlphaFoldDB" id="A0A915E680"/>
<dbReference type="SUPFAM" id="SSF54928">
    <property type="entry name" value="RNA-binding domain, RBD"/>
    <property type="match status" value="1"/>
</dbReference>
<dbReference type="GO" id="GO:0003676">
    <property type="term" value="F:nucleic acid binding"/>
    <property type="evidence" value="ECO:0007669"/>
    <property type="project" value="InterPro"/>
</dbReference>
<feature type="compositionally biased region" description="Low complexity" evidence="1">
    <location>
        <begin position="375"/>
        <end position="393"/>
    </location>
</feature>
<evidence type="ECO:0000313" key="2">
    <source>
        <dbReference type="Proteomes" id="UP000887574"/>
    </source>
</evidence>
<accession>A0A915E680</accession>
<proteinExistence type="predicted"/>
<dbReference type="Gene3D" id="3.30.70.330">
    <property type="match status" value="1"/>
</dbReference>
<dbReference type="InterPro" id="IPR012677">
    <property type="entry name" value="Nucleotide-bd_a/b_plait_sf"/>
</dbReference>
<feature type="region of interest" description="Disordered" evidence="1">
    <location>
        <begin position="375"/>
        <end position="401"/>
    </location>
</feature>
<reference evidence="3" key="1">
    <citation type="submission" date="2022-11" db="UniProtKB">
        <authorList>
            <consortium name="WormBaseParasite"/>
        </authorList>
    </citation>
    <scope>IDENTIFICATION</scope>
</reference>
<dbReference type="WBParaSite" id="jg300">
    <property type="protein sequence ID" value="jg300"/>
    <property type="gene ID" value="jg300"/>
</dbReference>
<organism evidence="2 3">
    <name type="scientific">Ditylenchus dipsaci</name>
    <dbReference type="NCBI Taxonomy" id="166011"/>
    <lineage>
        <taxon>Eukaryota</taxon>
        <taxon>Metazoa</taxon>
        <taxon>Ecdysozoa</taxon>
        <taxon>Nematoda</taxon>
        <taxon>Chromadorea</taxon>
        <taxon>Rhabditida</taxon>
        <taxon>Tylenchina</taxon>
        <taxon>Tylenchomorpha</taxon>
        <taxon>Sphaerularioidea</taxon>
        <taxon>Anguinidae</taxon>
        <taxon>Anguininae</taxon>
        <taxon>Ditylenchus</taxon>
    </lineage>
</organism>
<feature type="region of interest" description="Disordered" evidence="1">
    <location>
        <begin position="492"/>
        <end position="541"/>
    </location>
</feature>
<feature type="compositionally biased region" description="Basic and acidic residues" evidence="1">
    <location>
        <begin position="520"/>
        <end position="541"/>
    </location>
</feature>
<evidence type="ECO:0000256" key="1">
    <source>
        <dbReference type="SAM" id="MobiDB-lite"/>
    </source>
</evidence>
<protein>
    <submittedName>
        <fullName evidence="3">RRM domain-containing protein</fullName>
    </submittedName>
</protein>
<evidence type="ECO:0000313" key="3">
    <source>
        <dbReference type="WBParaSite" id="jg300"/>
    </source>
</evidence>
<name>A0A915E680_9BILA</name>
<dbReference type="Proteomes" id="UP000887574">
    <property type="component" value="Unplaced"/>
</dbReference>
<sequence length="541" mass="60016">MQRENQNKRARLSRNDHIQVEPSIVLRVHPMPLNASYVDLHDAFSRFGYISYATCMMDTNEGLVEFEMMESAKNSINRLLLECATPTSALIITVHNIKHHVDAATISKIGNVPAMSNDDDEVQWVSTTERDLSLNGNEAEDGLAHTGDFSKSQEVSVPGHFPTSGGFNASVSRHVDVAAHNFFADHGNLATEGVNDNLQSGSFGNDGFSTQGFGNNAQSGFVERSHNQRGATNVRGRAPISEGSFLMTKFRRFNDNSFNGASDPQTFNSDRILVDGIVVAGEDVEPISGLAKIRRLRALNAHIPLVPVVNLCQDFLPLKPYRQIHVLSRMALLQLMQKSTYSCEQGKEFKFSNVDFAPSSQSFEDGGGFSSRFTSANQARGSSRSSSQIRNLSPGSFDGRSMQRNVIDESFNRDKAVKRNGQGNVFSKKFREWWLQSERRSFNERGGSNVMMVIPHFQVVKLQTFPLVMLRMLNLAIQAFLRLARCQSEYASSNSNSRGRYGRGGGRGGRGYNNGSGFKGSRERGPREYRGGDRAHNNSQF</sequence>
<keyword evidence="2" id="KW-1185">Reference proteome</keyword>
<feature type="compositionally biased region" description="Gly residues" evidence="1">
    <location>
        <begin position="502"/>
        <end position="518"/>
    </location>
</feature>
<dbReference type="InterPro" id="IPR035979">
    <property type="entry name" value="RBD_domain_sf"/>
</dbReference>